<evidence type="ECO:0000313" key="3">
    <source>
        <dbReference type="Proteomes" id="UP001500994"/>
    </source>
</evidence>
<evidence type="ECO:0000313" key="2">
    <source>
        <dbReference type="EMBL" id="GAA2651431.1"/>
    </source>
</evidence>
<comment type="caution">
    <text evidence="2">The sequence shown here is derived from an EMBL/GenBank/DDBJ whole genome shotgun (WGS) entry which is preliminary data.</text>
</comment>
<proteinExistence type="predicted"/>
<keyword evidence="3" id="KW-1185">Reference proteome</keyword>
<dbReference type="Proteomes" id="UP001500994">
    <property type="component" value="Unassembled WGS sequence"/>
</dbReference>
<name>A0ABN3RFJ7_9ACTN</name>
<evidence type="ECO:0000259" key="1">
    <source>
        <dbReference type="Pfam" id="PF04149"/>
    </source>
</evidence>
<dbReference type="EMBL" id="BAAARK010000003">
    <property type="protein sequence ID" value="GAA2651431.1"/>
    <property type="molecule type" value="Genomic_DNA"/>
</dbReference>
<accession>A0ABN3RFJ7</accession>
<dbReference type="InterPro" id="IPR007278">
    <property type="entry name" value="DUF397"/>
</dbReference>
<protein>
    <recommendedName>
        <fullName evidence="1">DUF397 domain-containing protein</fullName>
    </recommendedName>
</protein>
<gene>
    <name evidence="2" type="ORF">GCM10009864_14450</name>
</gene>
<feature type="domain" description="DUF397" evidence="1">
    <location>
        <begin position="5"/>
        <end position="56"/>
    </location>
</feature>
<reference evidence="2 3" key="1">
    <citation type="journal article" date="2019" name="Int. J. Syst. Evol. Microbiol.">
        <title>The Global Catalogue of Microorganisms (GCM) 10K type strain sequencing project: providing services to taxonomists for standard genome sequencing and annotation.</title>
        <authorList>
            <consortium name="The Broad Institute Genomics Platform"/>
            <consortium name="The Broad Institute Genome Sequencing Center for Infectious Disease"/>
            <person name="Wu L."/>
            <person name="Ma J."/>
        </authorList>
    </citation>
    <scope>NUCLEOTIDE SEQUENCE [LARGE SCALE GENOMIC DNA]</scope>
    <source>
        <strain evidence="2 3">JCM 16374</strain>
    </source>
</reference>
<sequence>MPVYEWQKSSFSNNAAQCLYVAAPDRDTIKLRESDDPDVILTTTPANLKAFILGVKAGEFDHFVEEGGARGGGEVAGCSRAPHL</sequence>
<organism evidence="2 3">
    <name type="scientific">Streptomyces lunalinharesii</name>
    <dbReference type="NCBI Taxonomy" id="333384"/>
    <lineage>
        <taxon>Bacteria</taxon>
        <taxon>Bacillati</taxon>
        <taxon>Actinomycetota</taxon>
        <taxon>Actinomycetes</taxon>
        <taxon>Kitasatosporales</taxon>
        <taxon>Streptomycetaceae</taxon>
        <taxon>Streptomyces</taxon>
    </lineage>
</organism>
<dbReference type="Pfam" id="PF04149">
    <property type="entry name" value="DUF397"/>
    <property type="match status" value="1"/>
</dbReference>